<protein>
    <submittedName>
        <fullName evidence="3">Thioesterase</fullName>
    </submittedName>
</protein>
<dbReference type="NCBIfam" id="TIGR00051">
    <property type="entry name" value="YbgC/FadM family acyl-CoA thioesterase"/>
    <property type="match status" value="1"/>
</dbReference>
<dbReference type="Proteomes" id="UP001354989">
    <property type="component" value="Chromosome"/>
</dbReference>
<dbReference type="PANTHER" id="PTHR31793:SF27">
    <property type="entry name" value="NOVEL THIOESTERASE SUPERFAMILY DOMAIN AND SAPOSIN A-TYPE DOMAIN CONTAINING PROTEIN (0610012H03RIK)"/>
    <property type="match status" value="1"/>
</dbReference>
<sequence length="140" mass="16304">MFTYETQIRVRYAETDQMGYMYYGNYATYYEVARTEALRSLGATYKEMEKQGVMLPVLELHNKFIRPAHYDDLLTVKTMIKELPGMRITFFYEVTNESGTLINHGKTTLVFVKMATGKPTLPPEPIMNLFKPYFESPEEA</sequence>
<dbReference type="InterPro" id="IPR006684">
    <property type="entry name" value="YbgC/YbaW"/>
</dbReference>
<evidence type="ECO:0000256" key="2">
    <source>
        <dbReference type="ARBA" id="ARBA00022801"/>
    </source>
</evidence>
<gene>
    <name evidence="3" type="ORF">PEPS_23160</name>
</gene>
<dbReference type="Gene3D" id="3.10.129.10">
    <property type="entry name" value="Hotdog Thioesterase"/>
    <property type="match status" value="1"/>
</dbReference>
<dbReference type="InterPro" id="IPR050563">
    <property type="entry name" value="4-hydroxybenzoyl-CoA_TE"/>
</dbReference>
<keyword evidence="2" id="KW-0378">Hydrolase</keyword>
<dbReference type="Pfam" id="PF13279">
    <property type="entry name" value="4HBT_2"/>
    <property type="match status" value="1"/>
</dbReference>
<evidence type="ECO:0000313" key="3">
    <source>
        <dbReference type="EMBL" id="BDD00036.1"/>
    </source>
</evidence>
<dbReference type="PIRSF" id="PIRSF003230">
    <property type="entry name" value="YbgC"/>
    <property type="match status" value="1"/>
</dbReference>
<reference evidence="3 4" key="1">
    <citation type="submission" date="2021-12" db="EMBL/GenBank/DDBJ databases">
        <title>Genome sequencing of bacteria with rrn-lacking chromosome and rrn-plasmid.</title>
        <authorList>
            <person name="Anda M."/>
            <person name="Iwasaki W."/>
        </authorList>
    </citation>
    <scope>NUCLEOTIDE SEQUENCE [LARGE SCALE GENOMIC DNA]</scope>
    <source>
        <strain evidence="3 4">NBRC 101262</strain>
    </source>
</reference>
<dbReference type="CDD" id="cd00586">
    <property type="entry name" value="4HBT"/>
    <property type="match status" value="1"/>
</dbReference>
<comment type="similarity">
    <text evidence="1">Belongs to the 4-hydroxybenzoyl-CoA thioesterase family.</text>
</comment>
<evidence type="ECO:0000256" key="1">
    <source>
        <dbReference type="ARBA" id="ARBA00005953"/>
    </source>
</evidence>
<accession>A0ABN6LAJ4</accession>
<dbReference type="EMBL" id="AP025292">
    <property type="protein sequence ID" value="BDD00036.1"/>
    <property type="molecule type" value="Genomic_DNA"/>
</dbReference>
<dbReference type="RefSeq" id="WP_332922437.1">
    <property type="nucleotide sequence ID" value="NZ_AP025292.1"/>
</dbReference>
<name>A0ABN6LAJ4_9BACT</name>
<keyword evidence="4" id="KW-1185">Reference proteome</keyword>
<dbReference type="InterPro" id="IPR029069">
    <property type="entry name" value="HotDog_dom_sf"/>
</dbReference>
<proteinExistence type="inferred from homology"/>
<evidence type="ECO:0000313" key="4">
    <source>
        <dbReference type="Proteomes" id="UP001354989"/>
    </source>
</evidence>
<dbReference type="SUPFAM" id="SSF54637">
    <property type="entry name" value="Thioesterase/thiol ester dehydrase-isomerase"/>
    <property type="match status" value="1"/>
</dbReference>
<organism evidence="3 4">
    <name type="scientific">Persicobacter psychrovividus</name>
    <dbReference type="NCBI Taxonomy" id="387638"/>
    <lineage>
        <taxon>Bacteria</taxon>
        <taxon>Pseudomonadati</taxon>
        <taxon>Bacteroidota</taxon>
        <taxon>Cytophagia</taxon>
        <taxon>Cytophagales</taxon>
        <taxon>Persicobacteraceae</taxon>
        <taxon>Persicobacter</taxon>
    </lineage>
</organism>
<dbReference type="PANTHER" id="PTHR31793">
    <property type="entry name" value="4-HYDROXYBENZOYL-COA THIOESTERASE FAMILY MEMBER"/>
    <property type="match status" value="1"/>
</dbReference>